<dbReference type="PANTHER" id="PTHR31642">
    <property type="entry name" value="TRICHOTHECENE 3-O-ACETYLTRANSFERASE"/>
    <property type="match status" value="1"/>
</dbReference>
<reference evidence="3" key="1">
    <citation type="journal article" date="2024" name="IScience">
        <title>Strigolactones Initiate the Formation of Haustorium-like Structures in Castilleja.</title>
        <authorList>
            <person name="Buerger M."/>
            <person name="Peterson D."/>
            <person name="Chory J."/>
        </authorList>
    </citation>
    <scope>NUCLEOTIDE SEQUENCE [LARGE SCALE GENOMIC DNA]</scope>
</reference>
<protein>
    <submittedName>
        <fullName evidence="2">Uncharacterized protein</fullName>
    </submittedName>
</protein>
<evidence type="ECO:0000256" key="1">
    <source>
        <dbReference type="ARBA" id="ARBA00009861"/>
    </source>
</evidence>
<dbReference type="Proteomes" id="UP001632038">
    <property type="component" value="Unassembled WGS sequence"/>
</dbReference>
<dbReference type="Gene3D" id="3.30.559.10">
    <property type="entry name" value="Chloramphenicol acetyltransferase-like domain"/>
    <property type="match status" value="1"/>
</dbReference>
<comment type="similarity">
    <text evidence="1">Belongs to the plant acyltransferase family.</text>
</comment>
<sequence length="201" mass="22976">MSSKEINFLKRKAAYINGALSNVKVTSFNVVSALIWRCKALSSRNNDKNRVTSVYNAVDFRSRLNLPREYCGNAILGSYVSAKCEEIEKMPFWEMVKMVKEGLDGVTDEYVKSSIDWMEINKGMPLPDIIVTSWMRLGFDRVVFPWGKPICCVPLVNQMENVCWMFPDADDEGGINILVQGNAEEMERFQFNFLNIFENGV</sequence>
<proteinExistence type="inferred from homology"/>
<comment type="caution">
    <text evidence="2">The sequence shown here is derived from an EMBL/GenBank/DDBJ whole genome shotgun (WGS) entry which is preliminary data.</text>
</comment>
<name>A0ABD3CIV4_9LAMI</name>
<gene>
    <name evidence="2" type="ORF">CASFOL_027063</name>
</gene>
<dbReference type="InterPro" id="IPR023213">
    <property type="entry name" value="CAT-like_dom_sf"/>
</dbReference>
<dbReference type="AlphaFoldDB" id="A0ABD3CIV4"/>
<accession>A0ABD3CIV4</accession>
<dbReference type="EMBL" id="JAVIJP010000034">
    <property type="protein sequence ID" value="KAL3629841.1"/>
    <property type="molecule type" value="Genomic_DNA"/>
</dbReference>
<evidence type="ECO:0000313" key="3">
    <source>
        <dbReference type="Proteomes" id="UP001632038"/>
    </source>
</evidence>
<evidence type="ECO:0000313" key="2">
    <source>
        <dbReference type="EMBL" id="KAL3629841.1"/>
    </source>
</evidence>
<dbReference type="PANTHER" id="PTHR31642:SF189">
    <property type="entry name" value="ACYLTRANSFERASE GLAUCE"/>
    <property type="match status" value="1"/>
</dbReference>
<dbReference type="Pfam" id="PF02458">
    <property type="entry name" value="Transferase"/>
    <property type="match status" value="1"/>
</dbReference>
<keyword evidence="3" id="KW-1185">Reference proteome</keyword>
<organism evidence="2 3">
    <name type="scientific">Castilleja foliolosa</name>
    <dbReference type="NCBI Taxonomy" id="1961234"/>
    <lineage>
        <taxon>Eukaryota</taxon>
        <taxon>Viridiplantae</taxon>
        <taxon>Streptophyta</taxon>
        <taxon>Embryophyta</taxon>
        <taxon>Tracheophyta</taxon>
        <taxon>Spermatophyta</taxon>
        <taxon>Magnoliopsida</taxon>
        <taxon>eudicotyledons</taxon>
        <taxon>Gunneridae</taxon>
        <taxon>Pentapetalae</taxon>
        <taxon>asterids</taxon>
        <taxon>lamiids</taxon>
        <taxon>Lamiales</taxon>
        <taxon>Orobanchaceae</taxon>
        <taxon>Pedicularideae</taxon>
        <taxon>Castillejinae</taxon>
        <taxon>Castilleja</taxon>
    </lineage>
</organism>
<dbReference type="InterPro" id="IPR050317">
    <property type="entry name" value="Plant_Fungal_Acyltransferase"/>
</dbReference>